<keyword evidence="1" id="KW-0378">Hydrolase</keyword>
<dbReference type="STRING" id="1036808.A0A0C3ASB5"/>
<sequence length="61" mass="6771">MLMACYHLDKNIQEDLSFADLPIRAEIITALEDVLHDADAISMIILGSQAMGRVREVIAQT</sequence>
<dbReference type="Proteomes" id="UP000053989">
    <property type="component" value="Unassembled WGS sequence"/>
</dbReference>
<accession>A0A0C3ASB5</accession>
<evidence type="ECO:0000259" key="3">
    <source>
        <dbReference type="PROSITE" id="PS51368"/>
    </source>
</evidence>
<dbReference type="InterPro" id="IPR032466">
    <property type="entry name" value="Metal_Hydrolase"/>
</dbReference>
<dbReference type="EMBL" id="KN822011">
    <property type="protein sequence ID" value="KIM67832.1"/>
    <property type="molecule type" value="Genomic_DNA"/>
</dbReference>
<feature type="domain" description="Urease" evidence="3">
    <location>
        <begin position="1"/>
        <end position="61"/>
    </location>
</feature>
<dbReference type="GO" id="GO:0016151">
    <property type="term" value="F:nickel cation binding"/>
    <property type="evidence" value="ECO:0007669"/>
    <property type="project" value="InterPro"/>
</dbReference>
<keyword evidence="5" id="KW-1185">Reference proteome</keyword>
<protein>
    <recommendedName>
        <fullName evidence="3">Urease domain-containing protein</fullName>
    </recommendedName>
</protein>
<comment type="caution">
    <text evidence="2">Lacks conserved residue(s) required for the propagation of feature annotation.</text>
</comment>
<evidence type="ECO:0000313" key="4">
    <source>
        <dbReference type="EMBL" id="KIM67832.1"/>
    </source>
</evidence>
<dbReference type="SUPFAM" id="SSF51556">
    <property type="entry name" value="Metallo-dependent hydrolases"/>
    <property type="match status" value="1"/>
</dbReference>
<dbReference type="PROSITE" id="PS51368">
    <property type="entry name" value="UREASE_3"/>
    <property type="match status" value="1"/>
</dbReference>
<evidence type="ECO:0000256" key="1">
    <source>
        <dbReference type="ARBA" id="ARBA00022801"/>
    </source>
</evidence>
<proteinExistence type="predicted"/>
<dbReference type="HOGENOM" id="CLU_2924054_0_0_1"/>
<evidence type="ECO:0000256" key="2">
    <source>
        <dbReference type="PROSITE-ProRule" id="PRU00700"/>
    </source>
</evidence>
<dbReference type="GO" id="GO:0009039">
    <property type="term" value="F:urease activity"/>
    <property type="evidence" value="ECO:0007669"/>
    <property type="project" value="InterPro"/>
</dbReference>
<name>A0A0C3ASB5_9AGAM</name>
<dbReference type="InParanoid" id="A0A0C3ASB5"/>
<gene>
    <name evidence="4" type="ORF">SCLCIDRAFT_1209964</name>
</gene>
<dbReference type="PANTHER" id="PTHR33569">
    <property type="entry name" value="UREASE"/>
    <property type="match status" value="1"/>
</dbReference>
<dbReference type="PANTHER" id="PTHR33569:SF1">
    <property type="entry name" value="UREASE"/>
    <property type="match status" value="1"/>
</dbReference>
<reference evidence="4 5" key="1">
    <citation type="submission" date="2014-04" db="EMBL/GenBank/DDBJ databases">
        <authorList>
            <consortium name="DOE Joint Genome Institute"/>
            <person name="Kuo A."/>
            <person name="Kohler A."/>
            <person name="Nagy L.G."/>
            <person name="Floudas D."/>
            <person name="Copeland A."/>
            <person name="Barry K.W."/>
            <person name="Cichocki N."/>
            <person name="Veneault-Fourrey C."/>
            <person name="LaButti K."/>
            <person name="Lindquist E.A."/>
            <person name="Lipzen A."/>
            <person name="Lundell T."/>
            <person name="Morin E."/>
            <person name="Murat C."/>
            <person name="Sun H."/>
            <person name="Tunlid A."/>
            <person name="Henrissat B."/>
            <person name="Grigoriev I.V."/>
            <person name="Hibbett D.S."/>
            <person name="Martin F."/>
            <person name="Nordberg H.P."/>
            <person name="Cantor M.N."/>
            <person name="Hua S.X."/>
        </authorList>
    </citation>
    <scope>NUCLEOTIDE SEQUENCE [LARGE SCALE GENOMIC DNA]</scope>
    <source>
        <strain evidence="4 5">Foug A</strain>
    </source>
</reference>
<dbReference type="InterPro" id="IPR017951">
    <property type="entry name" value="Urease_asu_c"/>
</dbReference>
<dbReference type="OrthoDB" id="1708534at2759"/>
<organism evidence="4 5">
    <name type="scientific">Scleroderma citrinum Foug A</name>
    <dbReference type="NCBI Taxonomy" id="1036808"/>
    <lineage>
        <taxon>Eukaryota</taxon>
        <taxon>Fungi</taxon>
        <taxon>Dikarya</taxon>
        <taxon>Basidiomycota</taxon>
        <taxon>Agaricomycotina</taxon>
        <taxon>Agaricomycetes</taxon>
        <taxon>Agaricomycetidae</taxon>
        <taxon>Boletales</taxon>
        <taxon>Sclerodermatineae</taxon>
        <taxon>Sclerodermataceae</taxon>
        <taxon>Scleroderma</taxon>
    </lineage>
</organism>
<dbReference type="MEROPS" id="M38.982"/>
<dbReference type="InterPro" id="IPR050069">
    <property type="entry name" value="Urease_subunit"/>
</dbReference>
<dbReference type="Gene3D" id="3.20.20.140">
    <property type="entry name" value="Metal-dependent hydrolases"/>
    <property type="match status" value="1"/>
</dbReference>
<dbReference type="AlphaFoldDB" id="A0A0C3ASB5"/>
<evidence type="ECO:0000313" key="5">
    <source>
        <dbReference type="Proteomes" id="UP000053989"/>
    </source>
</evidence>
<reference evidence="5" key="2">
    <citation type="submission" date="2015-01" db="EMBL/GenBank/DDBJ databases">
        <title>Evolutionary Origins and Diversification of the Mycorrhizal Mutualists.</title>
        <authorList>
            <consortium name="DOE Joint Genome Institute"/>
            <consortium name="Mycorrhizal Genomics Consortium"/>
            <person name="Kohler A."/>
            <person name="Kuo A."/>
            <person name="Nagy L.G."/>
            <person name="Floudas D."/>
            <person name="Copeland A."/>
            <person name="Barry K.W."/>
            <person name="Cichocki N."/>
            <person name="Veneault-Fourrey C."/>
            <person name="LaButti K."/>
            <person name="Lindquist E.A."/>
            <person name="Lipzen A."/>
            <person name="Lundell T."/>
            <person name="Morin E."/>
            <person name="Murat C."/>
            <person name="Riley R."/>
            <person name="Ohm R."/>
            <person name="Sun H."/>
            <person name="Tunlid A."/>
            <person name="Henrissat B."/>
            <person name="Grigoriev I.V."/>
            <person name="Hibbett D.S."/>
            <person name="Martin F."/>
        </authorList>
    </citation>
    <scope>NUCLEOTIDE SEQUENCE [LARGE SCALE GENOMIC DNA]</scope>
    <source>
        <strain evidence="5">Foug A</strain>
    </source>
</reference>